<feature type="domain" description="LysM" evidence="6">
    <location>
        <begin position="124"/>
        <end position="172"/>
    </location>
</feature>
<feature type="compositionally biased region" description="Low complexity" evidence="5">
    <location>
        <begin position="412"/>
        <end position="424"/>
    </location>
</feature>
<accession>A0A9P9EMP9</accession>
<reference evidence="7" key="1">
    <citation type="journal article" date="2021" name="Nat. Commun.">
        <title>Genetic determinants of endophytism in the Arabidopsis root mycobiome.</title>
        <authorList>
            <person name="Mesny F."/>
            <person name="Miyauchi S."/>
            <person name="Thiergart T."/>
            <person name="Pickel B."/>
            <person name="Atanasova L."/>
            <person name="Karlsson M."/>
            <person name="Huettel B."/>
            <person name="Barry K.W."/>
            <person name="Haridas S."/>
            <person name="Chen C."/>
            <person name="Bauer D."/>
            <person name="Andreopoulos W."/>
            <person name="Pangilinan J."/>
            <person name="LaButti K."/>
            <person name="Riley R."/>
            <person name="Lipzen A."/>
            <person name="Clum A."/>
            <person name="Drula E."/>
            <person name="Henrissat B."/>
            <person name="Kohler A."/>
            <person name="Grigoriev I.V."/>
            <person name="Martin F.M."/>
            <person name="Hacquard S."/>
        </authorList>
    </citation>
    <scope>NUCLEOTIDE SEQUENCE</scope>
    <source>
        <strain evidence="7">MPI-CAGE-AT-0147</strain>
    </source>
</reference>
<dbReference type="OrthoDB" id="5985073at2759"/>
<dbReference type="InterPro" id="IPR052210">
    <property type="entry name" value="LysM1-like"/>
</dbReference>
<organism evidence="7 8">
    <name type="scientific">Dactylonectria macrodidyma</name>
    <dbReference type="NCBI Taxonomy" id="307937"/>
    <lineage>
        <taxon>Eukaryota</taxon>
        <taxon>Fungi</taxon>
        <taxon>Dikarya</taxon>
        <taxon>Ascomycota</taxon>
        <taxon>Pezizomycotina</taxon>
        <taxon>Sordariomycetes</taxon>
        <taxon>Hypocreomycetidae</taxon>
        <taxon>Hypocreales</taxon>
        <taxon>Nectriaceae</taxon>
        <taxon>Dactylonectria</taxon>
    </lineage>
</organism>
<dbReference type="AlphaFoldDB" id="A0A9P9EMP9"/>
<feature type="domain" description="LysM" evidence="6">
    <location>
        <begin position="351"/>
        <end position="397"/>
    </location>
</feature>
<keyword evidence="2" id="KW-0732">Signal</keyword>
<dbReference type="Pfam" id="PF01476">
    <property type="entry name" value="LysM"/>
    <property type="match status" value="2"/>
</dbReference>
<evidence type="ECO:0000256" key="2">
    <source>
        <dbReference type="ARBA" id="ARBA00022729"/>
    </source>
</evidence>
<keyword evidence="8" id="KW-1185">Reference proteome</keyword>
<dbReference type="InterPro" id="IPR036779">
    <property type="entry name" value="LysM_dom_sf"/>
</dbReference>
<feature type="region of interest" description="Disordered" evidence="5">
    <location>
        <begin position="412"/>
        <end position="434"/>
    </location>
</feature>
<dbReference type="EMBL" id="JAGMUV010000011">
    <property type="protein sequence ID" value="KAH7140925.1"/>
    <property type="molecule type" value="Genomic_DNA"/>
</dbReference>
<feature type="compositionally biased region" description="Polar residues" evidence="5">
    <location>
        <begin position="79"/>
        <end position="89"/>
    </location>
</feature>
<evidence type="ECO:0000313" key="8">
    <source>
        <dbReference type="Proteomes" id="UP000738349"/>
    </source>
</evidence>
<dbReference type="Proteomes" id="UP000738349">
    <property type="component" value="Unassembled WGS sequence"/>
</dbReference>
<evidence type="ECO:0000256" key="4">
    <source>
        <dbReference type="ARBA" id="ARBA00044955"/>
    </source>
</evidence>
<dbReference type="PANTHER" id="PTHR34997">
    <property type="entry name" value="AM15"/>
    <property type="match status" value="1"/>
</dbReference>
<comment type="similarity">
    <text evidence="4">Belongs to the secreted LysM effector family.</text>
</comment>
<dbReference type="SUPFAM" id="SSF54106">
    <property type="entry name" value="LysM domain"/>
    <property type="match status" value="2"/>
</dbReference>
<keyword evidence="1" id="KW-0147">Chitin-binding</keyword>
<dbReference type="SMART" id="SM00257">
    <property type="entry name" value="LysM"/>
    <property type="match status" value="2"/>
</dbReference>
<evidence type="ECO:0000313" key="7">
    <source>
        <dbReference type="EMBL" id="KAH7140925.1"/>
    </source>
</evidence>
<dbReference type="PANTHER" id="PTHR34997:SF2">
    <property type="entry name" value="LYSM DOMAIN-CONTAINING PROTEIN-RELATED"/>
    <property type="match status" value="1"/>
</dbReference>
<dbReference type="GO" id="GO:0008061">
    <property type="term" value="F:chitin binding"/>
    <property type="evidence" value="ECO:0007669"/>
    <property type="project" value="UniProtKB-KW"/>
</dbReference>
<name>A0A9P9EMP9_9HYPO</name>
<dbReference type="PROSITE" id="PS51782">
    <property type="entry name" value="LYSM"/>
    <property type="match status" value="3"/>
</dbReference>
<evidence type="ECO:0000256" key="1">
    <source>
        <dbReference type="ARBA" id="ARBA00022669"/>
    </source>
</evidence>
<feature type="domain" description="LysM" evidence="6">
    <location>
        <begin position="444"/>
        <end position="490"/>
    </location>
</feature>
<evidence type="ECO:0000256" key="5">
    <source>
        <dbReference type="SAM" id="MobiDB-lite"/>
    </source>
</evidence>
<keyword evidence="3" id="KW-0843">Virulence</keyword>
<proteinExistence type="inferred from homology"/>
<sequence>MCRSCGSQFFEWNPAVSEDYVTNFWLEYAYCVGVDESWSSSSSTATLTGTSSVSSTGTSSLSTTETGTETNTETSATGIPTTTSQNTPYSIREPISTWNITTPTIDRNWPPTQTQTSQPSYCNRWHLVGSKDDCESVVNRYGSFLTLEELLEWNPALDDDCSGMYVDYWICVGIRSQITVSLEWSTSVSDFTTPPEASTHTSTVLTVVNSTFTAEPSHGPMPAGCQVYHQVEEGQTCTEILEIYVYITEEEFFTCNPILDDNCSGLWADTWYCVAYYPENDLPMPAHVTTIPTPLIEWNPSVYGDCSGIEQDTWYCVGKSDTLTTRTDSVLTTTTAEDMPTQTGISEDCTDYWLVSDTDTCKSIAKANGVTVANLIAWNSDFGTDCGGLEPEYYICVAVDADATSQATTASTTSTISSASETSTEGPVSTPTPVREGMTTECRKFYLQQSGDLCYSMAQDVGITLEEFYEWNPAVGSDCSNLWPDYYYCIGITGAATTIAA</sequence>
<dbReference type="InterPro" id="IPR018392">
    <property type="entry name" value="LysM"/>
</dbReference>
<feature type="compositionally biased region" description="Low complexity" evidence="5">
    <location>
        <begin position="43"/>
        <end position="78"/>
    </location>
</feature>
<evidence type="ECO:0000256" key="3">
    <source>
        <dbReference type="ARBA" id="ARBA00023026"/>
    </source>
</evidence>
<dbReference type="CDD" id="cd00118">
    <property type="entry name" value="LysM"/>
    <property type="match status" value="2"/>
</dbReference>
<evidence type="ECO:0000259" key="6">
    <source>
        <dbReference type="PROSITE" id="PS51782"/>
    </source>
</evidence>
<feature type="region of interest" description="Disordered" evidence="5">
    <location>
        <begin position="43"/>
        <end position="89"/>
    </location>
</feature>
<dbReference type="Gene3D" id="3.10.350.10">
    <property type="entry name" value="LysM domain"/>
    <property type="match status" value="4"/>
</dbReference>
<comment type="caution">
    <text evidence="7">The sequence shown here is derived from an EMBL/GenBank/DDBJ whole genome shotgun (WGS) entry which is preliminary data.</text>
</comment>
<gene>
    <name evidence="7" type="ORF">EDB81DRAFT_870186</name>
</gene>
<protein>
    <submittedName>
        <fullName evidence="7">Carbohydrate-binding module family 50 protein</fullName>
    </submittedName>
</protein>